<feature type="domain" description="Glycosyl hydrolase family 36 C-terminal" evidence="5">
    <location>
        <begin position="628"/>
        <end position="706"/>
    </location>
</feature>
<dbReference type="Gene3D" id="3.20.20.70">
    <property type="entry name" value="Aldolase class I"/>
    <property type="match status" value="1"/>
</dbReference>
<evidence type="ECO:0000259" key="6">
    <source>
        <dbReference type="Pfam" id="PF16875"/>
    </source>
</evidence>
<dbReference type="RefSeq" id="WP_127887582.1">
    <property type="nucleotide sequence ID" value="NZ_CP028137.1"/>
</dbReference>
<gene>
    <name evidence="7" type="ORF">C1I64_13845</name>
</gene>
<dbReference type="CDD" id="cd14791">
    <property type="entry name" value="GH36"/>
    <property type="match status" value="1"/>
</dbReference>
<dbReference type="GO" id="GO:0004557">
    <property type="term" value="F:alpha-galactosidase activity"/>
    <property type="evidence" value="ECO:0007669"/>
    <property type="project" value="UniProtKB-EC"/>
</dbReference>
<accession>A0A3Q9UXZ7</accession>
<dbReference type="InterPro" id="IPR013785">
    <property type="entry name" value="Aldolase_TIM"/>
</dbReference>
<dbReference type="InterPro" id="IPR013780">
    <property type="entry name" value="Glyco_hydro_b"/>
</dbReference>
<dbReference type="InterPro" id="IPR000111">
    <property type="entry name" value="Glyco_hydro_27/36_CS"/>
</dbReference>
<proteinExistence type="predicted"/>
<comment type="catalytic activity">
    <reaction evidence="1">
        <text>Hydrolysis of terminal, non-reducing alpha-D-galactose residues in alpha-D-galactosides, including galactose oligosaccharides, galactomannans and galactolipids.</text>
        <dbReference type="EC" id="3.2.1.22"/>
    </reaction>
</comment>
<dbReference type="PANTHER" id="PTHR43053:SF3">
    <property type="entry name" value="ALPHA-GALACTOSIDASE C-RELATED"/>
    <property type="match status" value="1"/>
</dbReference>
<dbReference type="GO" id="GO:0016052">
    <property type="term" value="P:carbohydrate catabolic process"/>
    <property type="evidence" value="ECO:0007669"/>
    <property type="project" value="InterPro"/>
</dbReference>
<evidence type="ECO:0000313" key="7">
    <source>
        <dbReference type="EMBL" id="AZZ53011.1"/>
    </source>
</evidence>
<sequence>MQRSTALTSTPESLGSAADRVLHLRSGGTSVVVDARTAAFPAIVHWGADLGHLSAAELSALAAAAVPQRVSGGLDAPAPFGLVAVEADGWQHAPTLEGTHERETASERFVVESLESLGAALRVVAVGARLRVTIDVEVDGAGLLTQRARVENLDERPFRLERLDLGFPLPATAREILDTTGHHLRERHPQRRPLTIGEHTRSTRRGRPGADATLLLAVGTPGFGWERGLVHGVHLGWSGNAAIRAERTVEGVSLVATGELLRPAEIELAQGESYETPIAYGSWGDGLSALQARFHASLRARAQHPVTPRPVTLNTWEAVYFDHDLAGLTALAESAARIGVERFVLDDGWFLGRRDDTTSLGDWTVDPDVWPRGLSPIIEAVTGLGMQFGLWVEPEMISPDSELARAHPEWILGPAGHLPHSARQQQVLDLSQRGAYEHVLAALDALVTEYPIAYLKWDHNRDLIEAVSPATGRAAVHENVLALYRLLDELRARHPGLEIESCASGGSRVDLGILARTDRIWTSDCNDPLERQTIQPYTQLVVPPELMGQHIGPPQAHSTQRTHSLAFRAGTALTGHLGIEWDVSALEPAVEEELTRWVAFHREHRDLLHSGTVVRADLADDAASLSGVVAADRASALFVLAQLRTGESYPPGRLTLPGLDPDTAYAVRLAPVSAPLGGPGQSPLDWTLHDTVLTGRVLATVGLQTPVLNPESLVVLTATAVE</sequence>
<dbReference type="InterPro" id="IPR017853">
    <property type="entry name" value="GH"/>
</dbReference>
<dbReference type="KEGG" id="rfs:C1I64_13845"/>
<protein>
    <recommendedName>
        <fullName evidence="2">alpha-galactosidase</fullName>
        <ecNumber evidence="2">3.2.1.22</ecNumber>
    </recommendedName>
</protein>
<dbReference type="Pfam" id="PF02065">
    <property type="entry name" value="Melibiase"/>
    <property type="match status" value="1"/>
</dbReference>
<feature type="domain" description="Glycosyl hydrolase family 36 N-terminal" evidence="6">
    <location>
        <begin position="41"/>
        <end position="269"/>
    </location>
</feature>
<keyword evidence="3" id="KW-0378">Hydrolase</keyword>
<dbReference type="Gene3D" id="2.70.98.60">
    <property type="entry name" value="alpha-galactosidase from lactobacil brevis"/>
    <property type="match status" value="1"/>
</dbReference>
<dbReference type="EC" id="3.2.1.22" evidence="2"/>
<keyword evidence="4" id="KW-0326">Glycosidase</keyword>
<dbReference type="Pfam" id="PF16874">
    <property type="entry name" value="Glyco_hydro_36C"/>
    <property type="match status" value="1"/>
</dbReference>
<dbReference type="InterPro" id="IPR031704">
    <property type="entry name" value="Glyco_hydro_36_N"/>
</dbReference>
<evidence type="ECO:0000256" key="1">
    <source>
        <dbReference type="ARBA" id="ARBA00001255"/>
    </source>
</evidence>
<dbReference type="Proteomes" id="UP000285317">
    <property type="component" value="Chromosome"/>
</dbReference>
<dbReference type="FunFam" id="3.20.20.70:FF:000118">
    <property type="entry name" value="Alpha-galactosidase"/>
    <property type="match status" value="1"/>
</dbReference>
<dbReference type="SUPFAM" id="SSF51445">
    <property type="entry name" value="(Trans)glycosidases"/>
    <property type="match status" value="1"/>
</dbReference>
<dbReference type="PANTHER" id="PTHR43053">
    <property type="entry name" value="GLYCOSIDASE FAMILY 31"/>
    <property type="match status" value="1"/>
</dbReference>
<dbReference type="PRINTS" id="PR00743">
    <property type="entry name" value="GLHYDRLASE36"/>
</dbReference>
<dbReference type="EMBL" id="CP028137">
    <property type="protein sequence ID" value="AZZ53011.1"/>
    <property type="molecule type" value="Genomic_DNA"/>
</dbReference>
<evidence type="ECO:0000256" key="3">
    <source>
        <dbReference type="ARBA" id="ARBA00022801"/>
    </source>
</evidence>
<dbReference type="Gene3D" id="2.60.40.1180">
    <property type="entry name" value="Golgi alpha-mannosidase II"/>
    <property type="match status" value="1"/>
</dbReference>
<evidence type="ECO:0000313" key="8">
    <source>
        <dbReference type="Proteomes" id="UP000285317"/>
    </source>
</evidence>
<name>A0A3Q9UXZ7_9MICO</name>
<dbReference type="Pfam" id="PF16875">
    <property type="entry name" value="Glyco_hydro_36N"/>
    <property type="match status" value="1"/>
</dbReference>
<dbReference type="PROSITE" id="PS00512">
    <property type="entry name" value="ALPHA_GALACTOSIDASE"/>
    <property type="match status" value="1"/>
</dbReference>
<dbReference type="InterPro" id="IPR050985">
    <property type="entry name" value="Alpha-glycosidase_related"/>
</dbReference>
<evidence type="ECO:0000256" key="2">
    <source>
        <dbReference type="ARBA" id="ARBA00012755"/>
    </source>
</evidence>
<evidence type="ECO:0000259" key="5">
    <source>
        <dbReference type="Pfam" id="PF16874"/>
    </source>
</evidence>
<evidence type="ECO:0000256" key="4">
    <source>
        <dbReference type="ARBA" id="ARBA00023295"/>
    </source>
</evidence>
<organism evidence="7 8">
    <name type="scientific">Rathayibacter festucae DSM 15932</name>
    <dbReference type="NCBI Taxonomy" id="1328866"/>
    <lineage>
        <taxon>Bacteria</taxon>
        <taxon>Bacillati</taxon>
        <taxon>Actinomycetota</taxon>
        <taxon>Actinomycetes</taxon>
        <taxon>Micrococcales</taxon>
        <taxon>Microbacteriaceae</taxon>
        <taxon>Rathayibacter</taxon>
    </lineage>
</organism>
<dbReference type="InterPro" id="IPR002252">
    <property type="entry name" value="Glyco_hydro_36"/>
</dbReference>
<dbReference type="AlphaFoldDB" id="A0A3Q9UXZ7"/>
<dbReference type="InterPro" id="IPR038417">
    <property type="entry name" value="Alpga-gal_N_sf"/>
</dbReference>
<dbReference type="InterPro" id="IPR031705">
    <property type="entry name" value="Glyco_hydro_36_C"/>
</dbReference>
<reference evidence="7 8" key="1">
    <citation type="submission" date="2018-03" db="EMBL/GenBank/DDBJ databases">
        <title>Bacteriophage NCPPB3778 and a type I-E CRISPR drive the evolution of the US Biological Select Agent, Rathayibacter toxicus.</title>
        <authorList>
            <person name="Davis E.W.II."/>
            <person name="Tabima J.F."/>
            <person name="Weisberg A.J."/>
            <person name="Dantas Lopes L."/>
            <person name="Wiseman M.S."/>
            <person name="Wiseman M.S."/>
            <person name="Pupko T."/>
            <person name="Belcher M.S."/>
            <person name="Sechler A.J."/>
            <person name="Tancos M.A."/>
            <person name="Schroeder B.K."/>
            <person name="Murray T.D."/>
            <person name="Luster D.G."/>
            <person name="Schneider W.L."/>
            <person name="Rogers E."/>
            <person name="Andreote F.D."/>
            <person name="Grunwald N.J."/>
            <person name="Putnam M.L."/>
            <person name="Chang J.H."/>
        </authorList>
    </citation>
    <scope>NUCLEOTIDE SEQUENCE [LARGE SCALE GENOMIC DNA]</scope>
    <source>
        <strain evidence="7 8">DSM 15932</strain>
    </source>
</reference>